<proteinExistence type="predicted"/>
<dbReference type="InterPro" id="IPR058922">
    <property type="entry name" value="WHD_DRP"/>
</dbReference>
<dbReference type="InterPro" id="IPR036388">
    <property type="entry name" value="WH-like_DNA-bd_sf"/>
</dbReference>
<evidence type="ECO:0000256" key="1">
    <source>
        <dbReference type="ARBA" id="ARBA00022741"/>
    </source>
</evidence>
<keyword evidence="5" id="KW-1185">Reference proteome</keyword>
<evidence type="ECO:0000313" key="6">
    <source>
        <dbReference type="RefSeq" id="XP_027768840.1"/>
    </source>
</evidence>
<evidence type="ECO:0000256" key="2">
    <source>
        <dbReference type="ARBA" id="ARBA00022821"/>
    </source>
</evidence>
<gene>
    <name evidence="6" type="primary">LOC107003551</name>
</gene>
<dbReference type="SUPFAM" id="SSF52047">
    <property type="entry name" value="RNI-like"/>
    <property type="match status" value="1"/>
</dbReference>
<dbReference type="Gene3D" id="1.10.10.10">
    <property type="entry name" value="Winged helix-like DNA-binding domain superfamily/Winged helix DNA-binding domain"/>
    <property type="match status" value="1"/>
</dbReference>
<keyword evidence="3" id="KW-0067">ATP-binding</keyword>
<dbReference type="PANTHER" id="PTHR15140">
    <property type="entry name" value="TUBULIN-SPECIFIC CHAPERONE E"/>
    <property type="match status" value="1"/>
</dbReference>
<dbReference type="PANTHER" id="PTHR15140:SF51">
    <property type="entry name" value="LATE BLIGHT RESISTANCE PROTEIN HOMOLOG R1A-3 ISOFORM X1"/>
    <property type="match status" value="1"/>
</dbReference>
<keyword evidence="2" id="KW-0611">Plant defense</keyword>
<dbReference type="GeneID" id="107003551"/>
<accession>A0ABM1UZC2</accession>
<dbReference type="Pfam" id="PF23559">
    <property type="entry name" value="WHD_DRP"/>
    <property type="match status" value="1"/>
</dbReference>
<dbReference type="RefSeq" id="XP_027768840.1">
    <property type="nucleotide sequence ID" value="XM_027913039.1"/>
</dbReference>
<sequence>MSRVTSVVIVVAGLVGKMDPTYDNRKRVEENLNSFFEDREIGVPKLIRLWIAEEFLRGRSNKSLQVVGEEYLQELIDRSLMLAGGHNGMMRSCKIHDLLCQLCLREAHTENVVHVMNGNDLEAIDDQRRVILLSEVAEKHDYCMQRSSGIIRTFISMQVDFPIRMCSIVSVQFKLLKLLDALPLLYDFSSVISDLIHLRYVAARIKKGLLLAKLRNIQTIILQSLEKTELKHPVDIWTISEVRHVDIRLPLYISNPLEAENNRIGEHLDNLQTLTLHFSPFAAEIIRRTPNLKEVTILHEAKHSDGLAILDSLSLVEKLEKLHLEAQQTVNQIMIFSGDIFLPNLKELTLSFTYIPWEAMSLLANLPNLEVLKGYFAFNGTDWSVFRKLKLLLLHRCIDLQKWEGGSDNFLMLEKLMLFGLDELEEIPESIGDIMSLKFIQIFYCSNDML</sequence>
<evidence type="ECO:0000256" key="3">
    <source>
        <dbReference type="ARBA" id="ARBA00022840"/>
    </source>
</evidence>
<reference evidence="5" key="1">
    <citation type="journal article" date="2014" name="Nat. Genet.">
        <title>The genome of the stress-tolerant wild tomato species Solanum pennellii.</title>
        <authorList>
            <person name="Bolger A."/>
            <person name="Scossa F."/>
            <person name="Bolger M.E."/>
            <person name="Lanz C."/>
            <person name="Maumus F."/>
            <person name="Tohge T."/>
            <person name="Quesneville H."/>
            <person name="Alseekh S."/>
            <person name="Sorensen I."/>
            <person name="Lichtenstein G."/>
            <person name="Fich E.A."/>
            <person name="Conte M."/>
            <person name="Keller H."/>
            <person name="Schneeberger K."/>
            <person name="Schwacke R."/>
            <person name="Ofner I."/>
            <person name="Vrebalov J."/>
            <person name="Xu Y."/>
            <person name="Osorio S."/>
            <person name="Aflitos S.A."/>
            <person name="Schijlen E."/>
            <person name="Jimenez-Gomez J.M."/>
            <person name="Ryngajllo M."/>
            <person name="Kimura S."/>
            <person name="Kumar R."/>
            <person name="Koenig D."/>
            <person name="Headland L.R."/>
            <person name="Maloof J.N."/>
            <person name="Sinha N."/>
            <person name="van Ham R.C."/>
            <person name="Lankhorst R.K."/>
            <person name="Mao L."/>
            <person name="Vogel A."/>
            <person name="Arsova B."/>
            <person name="Panstruga R."/>
            <person name="Fei Z."/>
            <person name="Rose J.K."/>
            <person name="Zamir D."/>
            <person name="Carrari F."/>
            <person name="Giovannoni J.J."/>
            <person name="Weigel D."/>
            <person name="Usadel B."/>
            <person name="Fernie A.R."/>
        </authorList>
    </citation>
    <scope>NUCLEOTIDE SEQUENCE [LARGE SCALE GENOMIC DNA]</scope>
    <source>
        <strain evidence="5">cv. LA0716</strain>
    </source>
</reference>
<evidence type="ECO:0000259" key="4">
    <source>
        <dbReference type="Pfam" id="PF23559"/>
    </source>
</evidence>
<organism evidence="5 6">
    <name type="scientific">Solanum pennellii</name>
    <name type="common">Tomato</name>
    <name type="synonym">Lycopersicon pennellii</name>
    <dbReference type="NCBI Taxonomy" id="28526"/>
    <lineage>
        <taxon>Eukaryota</taxon>
        <taxon>Viridiplantae</taxon>
        <taxon>Streptophyta</taxon>
        <taxon>Embryophyta</taxon>
        <taxon>Tracheophyta</taxon>
        <taxon>Spermatophyta</taxon>
        <taxon>Magnoliopsida</taxon>
        <taxon>eudicotyledons</taxon>
        <taxon>Gunneridae</taxon>
        <taxon>Pentapetalae</taxon>
        <taxon>asterids</taxon>
        <taxon>lamiids</taxon>
        <taxon>Solanales</taxon>
        <taxon>Solanaceae</taxon>
        <taxon>Solanoideae</taxon>
        <taxon>Solaneae</taxon>
        <taxon>Solanum</taxon>
        <taxon>Solanum subgen. Lycopersicon</taxon>
    </lineage>
</organism>
<keyword evidence="1" id="KW-0547">Nucleotide-binding</keyword>
<dbReference type="Proteomes" id="UP000694930">
    <property type="component" value="Chromosome 11"/>
</dbReference>
<feature type="domain" description="Disease resistance protein winged helix" evidence="4">
    <location>
        <begin position="35"/>
        <end position="102"/>
    </location>
</feature>
<dbReference type="Gene3D" id="3.80.10.10">
    <property type="entry name" value="Ribonuclease Inhibitor"/>
    <property type="match status" value="1"/>
</dbReference>
<protein>
    <submittedName>
        <fullName evidence="6">Late blight resistance protein homolog R1A-3</fullName>
    </submittedName>
</protein>
<dbReference type="InterPro" id="IPR032675">
    <property type="entry name" value="LRR_dom_sf"/>
</dbReference>
<name>A0ABM1UZC2_SOLPN</name>
<reference evidence="6" key="2">
    <citation type="submission" date="2025-08" db="UniProtKB">
        <authorList>
            <consortium name="RefSeq"/>
        </authorList>
    </citation>
    <scope>IDENTIFICATION</scope>
</reference>
<evidence type="ECO:0000313" key="5">
    <source>
        <dbReference type="Proteomes" id="UP000694930"/>
    </source>
</evidence>